<proteinExistence type="predicted"/>
<dbReference type="PANTHER" id="PTHR46558">
    <property type="entry name" value="TRACRIPTIONAL REGULATORY PROTEIN-RELATED-RELATED"/>
    <property type="match status" value="1"/>
</dbReference>
<reference evidence="3 4" key="1">
    <citation type="submission" date="2015-09" db="EMBL/GenBank/DDBJ databases">
        <authorList>
            <consortium name="Pathogen Informatics"/>
        </authorList>
    </citation>
    <scope>NUCLEOTIDE SEQUENCE [LARGE SCALE GENOMIC DNA]</scope>
    <source>
        <strain evidence="3 4">2789STDY5608854</strain>
    </source>
</reference>
<feature type="domain" description="HTH cro/C1-type" evidence="2">
    <location>
        <begin position="27"/>
        <end position="81"/>
    </location>
</feature>
<evidence type="ECO:0000256" key="1">
    <source>
        <dbReference type="ARBA" id="ARBA00023125"/>
    </source>
</evidence>
<evidence type="ECO:0000313" key="4">
    <source>
        <dbReference type="Proteomes" id="UP000095746"/>
    </source>
</evidence>
<dbReference type="SMART" id="SM00530">
    <property type="entry name" value="HTH_XRE"/>
    <property type="match status" value="1"/>
</dbReference>
<dbReference type="Proteomes" id="UP000095746">
    <property type="component" value="Unassembled WGS sequence"/>
</dbReference>
<gene>
    <name evidence="3" type="ORF">ERS852411_01290</name>
</gene>
<evidence type="ECO:0000313" key="3">
    <source>
        <dbReference type="EMBL" id="CUO29211.1"/>
    </source>
</evidence>
<dbReference type="AlphaFoldDB" id="A0A174DUH4"/>
<protein>
    <submittedName>
        <fullName evidence="3">Transcriptional repressor DicA</fullName>
    </submittedName>
</protein>
<dbReference type="SUPFAM" id="SSF47413">
    <property type="entry name" value="lambda repressor-like DNA-binding domains"/>
    <property type="match status" value="1"/>
</dbReference>
<evidence type="ECO:0000259" key="2">
    <source>
        <dbReference type="PROSITE" id="PS50943"/>
    </source>
</evidence>
<sequence>MNIILLSDKIELTDKGVYALKEVAERLRSLRESVKLSQVKMAEIVGVKQSSLNRYELNQTSPTFETLTRYADYFDVSMDYIFGRTDNPQGKLYEYKPKIEQSDPQMKKFVEMCFDPASPMNARLKETLLQMLGEVKV</sequence>
<dbReference type="Pfam" id="PF01381">
    <property type="entry name" value="HTH_3"/>
    <property type="match status" value="1"/>
</dbReference>
<dbReference type="Gene3D" id="1.10.260.40">
    <property type="entry name" value="lambda repressor-like DNA-binding domains"/>
    <property type="match status" value="1"/>
</dbReference>
<accession>A0A174DUH4</accession>
<dbReference type="CDD" id="cd00093">
    <property type="entry name" value="HTH_XRE"/>
    <property type="match status" value="1"/>
</dbReference>
<dbReference type="GO" id="GO:0003677">
    <property type="term" value="F:DNA binding"/>
    <property type="evidence" value="ECO:0007669"/>
    <property type="project" value="UniProtKB-KW"/>
</dbReference>
<organism evidence="3 4">
    <name type="scientific">Flavonifractor plautii</name>
    <name type="common">Fusobacterium plautii</name>
    <dbReference type="NCBI Taxonomy" id="292800"/>
    <lineage>
        <taxon>Bacteria</taxon>
        <taxon>Bacillati</taxon>
        <taxon>Bacillota</taxon>
        <taxon>Clostridia</taxon>
        <taxon>Eubacteriales</taxon>
        <taxon>Oscillospiraceae</taxon>
        <taxon>Flavonifractor</taxon>
    </lineage>
</organism>
<name>A0A174DUH4_FLAPL</name>
<dbReference type="PANTHER" id="PTHR46558:SF11">
    <property type="entry name" value="HTH-TYPE TRANSCRIPTIONAL REGULATOR XRE"/>
    <property type="match status" value="1"/>
</dbReference>
<dbReference type="InterPro" id="IPR001387">
    <property type="entry name" value="Cro/C1-type_HTH"/>
</dbReference>
<dbReference type="EMBL" id="CYZT01000069">
    <property type="protein sequence ID" value="CUO29211.1"/>
    <property type="molecule type" value="Genomic_DNA"/>
</dbReference>
<dbReference type="PROSITE" id="PS50943">
    <property type="entry name" value="HTH_CROC1"/>
    <property type="match status" value="1"/>
</dbReference>
<dbReference type="InterPro" id="IPR010982">
    <property type="entry name" value="Lambda_DNA-bd_dom_sf"/>
</dbReference>
<keyword evidence="1" id="KW-0238">DNA-binding</keyword>